<reference evidence="3" key="1">
    <citation type="submission" date="2005-09" db="EMBL/GenBank/DDBJ databases">
        <title>Complete genome sequence of Clostridium kluyveri and comparative genomics of Clostridia species.</title>
        <authorList>
            <person name="Inui M."/>
            <person name="Nonaka H."/>
            <person name="Shinoda Y."/>
            <person name="Ikenaga Y."/>
            <person name="Abe M."/>
            <person name="Naito K."/>
            <person name="Vertes A.A."/>
            <person name="Yukawa H."/>
        </authorList>
    </citation>
    <scope>NUCLEOTIDE SEQUENCE [LARGE SCALE GENOMIC DNA]</scope>
    <source>
        <strain evidence="3">NBRC 12016</strain>
    </source>
</reference>
<dbReference type="SUPFAM" id="SSF53756">
    <property type="entry name" value="UDP-Glycosyltransferase/glycogen phosphorylase"/>
    <property type="match status" value="1"/>
</dbReference>
<dbReference type="CAZy" id="GT35">
    <property type="family name" value="Glycosyltransferase Family 35"/>
</dbReference>
<evidence type="ECO:0000256" key="1">
    <source>
        <dbReference type="ARBA" id="ARBA00006047"/>
    </source>
</evidence>
<dbReference type="Gene3D" id="3.40.50.2000">
    <property type="entry name" value="Glycogen Phosphorylase B"/>
    <property type="match status" value="3"/>
</dbReference>
<dbReference type="GO" id="GO:0030170">
    <property type="term" value="F:pyridoxal phosphate binding"/>
    <property type="evidence" value="ECO:0007669"/>
    <property type="project" value="InterPro"/>
</dbReference>
<dbReference type="InterPro" id="IPR052182">
    <property type="entry name" value="Glycogen/Maltodextrin_Phosph"/>
</dbReference>
<dbReference type="PANTHER" id="PTHR42655:SF1">
    <property type="entry name" value="GLYCOGEN PHOSPHORYLASE"/>
    <property type="match status" value="1"/>
</dbReference>
<accession>B9E2H9</accession>
<dbReference type="InterPro" id="IPR011834">
    <property type="entry name" value="Agluc_phsphrylas"/>
</dbReference>
<organism evidence="2 3">
    <name type="scientific">Clostridium kluyveri (strain NBRC 12016)</name>
    <dbReference type="NCBI Taxonomy" id="583346"/>
    <lineage>
        <taxon>Bacteria</taxon>
        <taxon>Bacillati</taxon>
        <taxon>Bacillota</taxon>
        <taxon>Clostridia</taxon>
        <taxon>Eubacteriales</taxon>
        <taxon>Clostridiaceae</taxon>
        <taxon>Clostridium</taxon>
    </lineage>
</organism>
<dbReference type="AlphaFoldDB" id="B9E2H9"/>
<evidence type="ECO:0008006" key="4">
    <source>
        <dbReference type="Google" id="ProtNLM"/>
    </source>
</evidence>
<dbReference type="KEGG" id="ckr:CKR_1653"/>
<sequence>MDIYNKVLNLSSIKIEKGDVKIVSRDCPKVAYFCMEFGLNSDFKIYAGGLGILAGDYLKAAKENNLPVTGIGIRWKQGYVEQHIDDKQRIVDSFYNYEYDFLQDTGIKVNVKIRGRVVHCKVWKVDCFGNSELYLLDTDLRENSDRWITGQLYGWFEEERIAQEMVLGIGGVRALRALKKDIDIYHFNEGHAVFAGFELIRERIGRGEDAHEAWRNCRNNIVFTTHTPIIEGNESHGLDILQYMDAYDGLDRNFIAEIGGNPFNMTAAGLRLSKKSNAVSAMHGRTANAMWKDVHNRSEIISITNGININTWGDKTIIEAARKKENLLELHMKNKIRMIQHVYEEKGVELDKDSLIIGFARRAAPYKRGDLIFSNEEKISPLLKSKKVQIIISLKAHPLDFTGKEIIKHILSIQEKYPQSVVFVNNYNMEKGALLTRGVDVWLNNPRVTKEACGTSGMKAAVNGVLNLSTLDGWWPEACWDEVTGWQIGNGFIGRTESEQDIHDGKSLYDVLINKVLETYYNDKNKWNEMMVASVNAMVERYSADRMIMEYYDKVYK</sequence>
<name>B9E2H9_CLOK1</name>
<dbReference type="HOGENOM" id="CLU_015112_1_0_9"/>
<dbReference type="NCBIfam" id="TIGR02094">
    <property type="entry name" value="more_P_ylases"/>
    <property type="match status" value="2"/>
</dbReference>
<comment type="similarity">
    <text evidence="1">Belongs to the glycogen phosphorylase family.</text>
</comment>
<dbReference type="GO" id="GO:0005975">
    <property type="term" value="P:carbohydrate metabolic process"/>
    <property type="evidence" value="ECO:0007669"/>
    <property type="project" value="InterPro"/>
</dbReference>
<dbReference type="GO" id="GO:0008184">
    <property type="term" value="F:glycogen phosphorylase activity"/>
    <property type="evidence" value="ECO:0007669"/>
    <property type="project" value="InterPro"/>
</dbReference>
<proteinExistence type="inferred from homology"/>
<gene>
    <name evidence="2" type="ordered locus">CKR_1653</name>
</gene>
<evidence type="ECO:0000313" key="3">
    <source>
        <dbReference type="Proteomes" id="UP000007969"/>
    </source>
</evidence>
<dbReference type="Proteomes" id="UP000007969">
    <property type="component" value="Chromosome"/>
</dbReference>
<dbReference type="InterPro" id="IPR000811">
    <property type="entry name" value="Glyco_trans_35"/>
</dbReference>
<evidence type="ECO:0000313" key="2">
    <source>
        <dbReference type="EMBL" id="BAH06704.1"/>
    </source>
</evidence>
<dbReference type="Pfam" id="PF00343">
    <property type="entry name" value="Phosphorylase"/>
    <property type="match status" value="1"/>
</dbReference>
<dbReference type="PANTHER" id="PTHR42655">
    <property type="entry name" value="GLYCOGEN PHOSPHORYLASE"/>
    <property type="match status" value="1"/>
</dbReference>
<protein>
    <recommendedName>
        <fullName evidence="4">Glycogen phosphorylase</fullName>
    </recommendedName>
</protein>
<dbReference type="EMBL" id="AP009049">
    <property type="protein sequence ID" value="BAH06704.1"/>
    <property type="molecule type" value="Genomic_DNA"/>
</dbReference>